<accession>W9XTG1</accession>
<evidence type="ECO:0000313" key="4">
    <source>
        <dbReference type="Proteomes" id="UP000019484"/>
    </source>
</evidence>
<dbReference type="GO" id="GO:0000294">
    <property type="term" value="P:nuclear-transcribed mRNA catabolic process, RNase MRP-dependent"/>
    <property type="evidence" value="ECO:0007669"/>
    <property type="project" value="TreeGrafter"/>
</dbReference>
<proteinExistence type="predicted"/>
<dbReference type="InterPro" id="IPR047204">
    <property type="entry name" value="RMP1_RBD"/>
</dbReference>
<dbReference type="CDD" id="cd22573">
    <property type="entry name" value="RMP1_RBD"/>
    <property type="match status" value="1"/>
</dbReference>
<feature type="compositionally biased region" description="Pro residues" evidence="1">
    <location>
        <begin position="392"/>
        <end position="405"/>
    </location>
</feature>
<dbReference type="OrthoDB" id="5414547at2759"/>
<name>W9XTG1_9EURO</name>
<feature type="compositionally biased region" description="Low complexity" evidence="1">
    <location>
        <begin position="84"/>
        <end position="116"/>
    </location>
</feature>
<dbReference type="GO" id="GO:0000466">
    <property type="term" value="P:maturation of 5.8S rRNA from tricistronic rRNA transcript (SSU-rRNA, 5.8S rRNA, LSU-rRNA)"/>
    <property type="evidence" value="ECO:0007669"/>
    <property type="project" value="TreeGrafter"/>
</dbReference>
<feature type="compositionally biased region" description="Basic and acidic residues" evidence="1">
    <location>
        <begin position="454"/>
        <end position="463"/>
    </location>
</feature>
<dbReference type="PANTHER" id="PTHR37792:SF1">
    <property type="entry name" value="RIBONUCLEASE MRP PROTEIN SUBUNIT RMP1"/>
    <property type="match status" value="1"/>
</dbReference>
<dbReference type="EMBL" id="AMWN01000008">
    <property type="protein sequence ID" value="EXJ80281.1"/>
    <property type="molecule type" value="Genomic_DNA"/>
</dbReference>
<dbReference type="Proteomes" id="UP000019484">
    <property type="component" value="Unassembled WGS sequence"/>
</dbReference>
<feature type="region of interest" description="Disordered" evidence="1">
    <location>
        <begin position="1"/>
        <end position="116"/>
    </location>
</feature>
<comment type="caution">
    <text evidence="3">The sequence shown here is derived from an EMBL/GenBank/DDBJ whole genome shotgun (WGS) entry which is preliminary data.</text>
</comment>
<keyword evidence="4" id="KW-1185">Reference proteome</keyword>
<dbReference type="RefSeq" id="XP_007727475.1">
    <property type="nucleotide sequence ID" value="XM_007729285.1"/>
</dbReference>
<dbReference type="Pfam" id="PF20945">
    <property type="entry name" value="RMP1"/>
    <property type="match status" value="1"/>
</dbReference>
<feature type="region of interest" description="Disordered" evidence="1">
    <location>
        <begin position="303"/>
        <end position="486"/>
    </location>
</feature>
<feature type="compositionally biased region" description="Basic and acidic residues" evidence="1">
    <location>
        <begin position="430"/>
        <end position="447"/>
    </location>
</feature>
<feature type="compositionally biased region" description="Basic residues" evidence="1">
    <location>
        <begin position="464"/>
        <end position="475"/>
    </location>
</feature>
<dbReference type="PANTHER" id="PTHR37792">
    <property type="entry name" value="RIBONUCLEASE MRP PROTEIN SUBUNIT RMP1"/>
    <property type="match status" value="1"/>
</dbReference>
<dbReference type="InterPro" id="IPR047205">
    <property type="entry name" value="RMP1"/>
</dbReference>
<gene>
    <name evidence="3" type="ORF">A1O1_08423</name>
</gene>
<protein>
    <recommendedName>
        <fullName evidence="2">RNase MRP protein 1 RNA binding domain-containing protein</fullName>
    </recommendedName>
</protein>
<dbReference type="GeneID" id="19163274"/>
<organism evidence="3 4">
    <name type="scientific">Capronia coronata CBS 617.96</name>
    <dbReference type="NCBI Taxonomy" id="1182541"/>
    <lineage>
        <taxon>Eukaryota</taxon>
        <taxon>Fungi</taxon>
        <taxon>Dikarya</taxon>
        <taxon>Ascomycota</taxon>
        <taxon>Pezizomycotina</taxon>
        <taxon>Eurotiomycetes</taxon>
        <taxon>Chaetothyriomycetidae</taxon>
        <taxon>Chaetothyriales</taxon>
        <taxon>Herpotrichiellaceae</taxon>
        <taxon>Capronia</taxon>
    </lineage>
</organism>
<dbReference type="HOGENOM" id="CLU_031977_2_0_1"/>
<evidence type="ECO:0000259" key="2">
    <source>
        <dbReference type="Pfam" id="PF20945"/>
    </source>
</evidence>
<sequence length="486" mass="54141">MSSDQSHSRIHATGEHPSKRRKLNHPRTQPPLGTEPQAKGPIRTKSRSKPPAGWRRTIKPRPPRQIRPLDYNGKPLPKNRFADPIPSSSSAKKIPSNSTSSFATPPSATPDSSAKLSSTKSLLDQIWARNKNQHRAQPWWKSLGMLRKAITRIVAMDEAERSLQLQSNTNVNAIDAKEVRKRFEQETQIRRERDVWFDWIREVLIPRAYIGFTGLVGDTQFAALGVVLVGILADVMSVAGAPKRVEDDDRHQAGTTNQNKILSNDRGIARSLAATSLRVTGSQSGEVVERMYDSDDLGEVVERTKREPSRDEQLGTTVREEDVAMDEVELASRTGDFMSVEKGGKQDTRMKSARKPILNSGDESDNGSKPAATFKRRKEPTPQEKVLATERQPPPSSPPTNPLPQPRSQKKSIGGDSVKKGRNQMSRSLKIRETLNVDVDMDVKKENSTSGPRPLKEEKDAKKNKPTMTKKKAKKNAIDDMFAGFT</sequence>
<dbReference type="STRING" id="1182541.W9XTG1"/>
<reference evidence="3 4" key="1">
    <citation type="submission" date="2013-03" db="EMBL/GenBank/DDBJ databases">
        <title>The Genome Sequence of Capronia coronata CBS 617.96.</title>
        <authorList>
            <consortium name="The Broad Institute Genomics Platform"/>
            <person name="Cuomo C."/>
            <person name="de Hoog S."/>
            <person name="Gorbushina A."/>
            <person name="Walker B."/>
            <person name="Young S.K."/>
            <person name="Zeng Q."/>
            <person name="Gargeya S."/>
            <person name="Fitzgerald M."/>
            <person name="Haas B."/>
            <person name="Abouelleil A."/>
            <person name="Allen A.W."/>
            <person name="Alvarado L."/>
            <person name="Arachchi H.M."/>
            <person name="Berlin A.M."/>
            <person name="Chapman S.B."/>
            <person name="Gainer-Dewar J."/>
            <person name="Goldberg J."/>
            <person name="Griggs A."/>
            <person name="Gujja S."/>
            <person name="Hansen M."/>
            <person name="Howarth C."/>
            <person name="Imamovic A."/>
            <person name="Ireland A."/>
            <person name="Larimer J."/>
            <person name="McCowan C."/>
            <person name="Murphy C."/>
            <person name="Pearson M."/>
            <person name="Poon T.W."/>
            <person name="Priest M."/>
            <person name="Roberts A."/>
            <person name="Saif S."/>
            <person name="Shea T."/>
            <person name="Sisk P."/>
            <person name="Sykes S."/>
            <person name="Wortman J."/>
            <person name="Nusbaum C."/>
            <person name="Birren B."/>
        </authorList>
    </citation>
    <scope>NUCLEOTIDE SEQUENCE [LARGE SCALE GENOMIC DNA]</scope>
    <source>
        <strain evidence="3 4">CBS 617.96</strain>
    </source>
</reference>
<feature type="domain" description="RNase MRP protein 1 RNA binding" evidence="2">
    <location>
        <begin position="122"/>
        <end position="233"/>
    </location>
</feature>
<dbReference type="GO" id="GO:0042134">
    <property type="term" value="F:rRNA primary transcript binding"/>
    <property type="evidence" value="ECO:0007669"/>
    <property type="project" value="InterPro"/>
</dbReference>
<dbReference type="eggNOG" id="ENOG502S2QW">
    <property type="taxonomic scope" value="Eukaryota"/>
</dbReference>
<evidence type="ECO:0000256" key="1">
    <source>
        <dbReference type="SAM" id="MobiDB-lite"/>
    </source>
</evidence>
<dbReference type="AlphaFoldDB" id="W9XTG1"/>
<feature type="compositionally biased region" description="Basic and acidic residues" evidence="1">
    <location>
        <begin position="303"/>
        <end position="322"/>
    </location>
</feature>
<dbReference type="GO" id="GO:0000172">
    <property type="term" value="C:ribonuclease MRP complex"/>
    <property type="evidence" value="ECO:0007669"/>
    <property type="project" value="InterPro"/>
</dbReference>
<evidence type="ECO:0000313" key="3">
    <source>
        <dbReference type="EMBL" id="EXJ80281.1"/>
    </source>
</evidence>